<feature type="compositionally biased region" description="Acidic residues" evidence="3">
    <location>
        <begin position="350"/>
        <end position="365"/>
    </location>
</feature>
<feature type="region of interest" description="Disordered" evidence="3">
    <location>
        <begin position="552"/>
        <end position="589"/>
    </location>
</feature>
<organism evidence="5 6">
    <name type="scientific">Eruca vesicaria subsp. sativa</name>
    <name type="common">Garden rocket</name>
    <name type="synonym">Eruca sativa</name>
    <dbReference type="NCBI Taxonomy" id="29727"/>
    <lineage>
        <taxon>Eukaryota</taxon>
        <taxon>Viridiplantae</taxon>
        <taxon>Streptophyta</taxon>
        <taxon>Embryophyta</taxon>
        <taxon>Tracheophyta</taxon>
        <taxon>Spermatophyta</taxon>
        <taxon>Magnoliopsida</taxon>
        <taxon>eudicotyledons</taxon>
        <taxon>Gunneridae</taxon>
        <taxon>Pentapetalae</taxon>
        <taxon>rosids</taxon>
        <taxon>malvids</taxon>
        <taxon>Brassicales</taxon>
        <taxon>Brassicaceae</taxon>
        <taxon>Brassiceae</taxon>
        <taxon>Eruca</taxon>
    </lineage>
</organism>
<proteinExistence type="inferred from homology"/>
<dbReference type="Gene3D" id="3.40.50.720">
    <property type="entry name" value="NAD(P)-binding Rossmann-like Domain"/>
    <property type="match status" value="1"/>
</dbReference>
<feature type="region of interest" description="Disordered" evidence="3">
    <location>
        <begin position="285"/>
        <end position="370"/>
    </location>
</feature>
<reference evidence="5 6" key="1">
    <citation type="submission" date="2022-03" db="EMBL/GenBank/DDBJ databases">
        <authorList>
            <person name="Macdonald S."/>
            <person name="Ahmed S."/>
            <person name="Newling K."/>
        </authorList>
    </citation>
    <scope>NUCLEOTIDE SEQUENCE [LARGE SCALE GENOMIC DNA]</scope>
</reference>
<dbReference type="AlphaFoldDB" id="A0ABC8KZA8"/>
<comment type="caution">
    <text evidence="5">The sequence shown here is derived from an EMBL/GenBank/DDBJ whole genome shotgun (WGS) entry which is preliminary data.</text>
</comment>
<feature type="compositionally biased region" description="Acidic residues" evidence="3">
    <location>
        <begin position="579"/>
        <end position="589"/>
    </location>
</feature>
<name>A0ABC8KZA8_ERUVS</name>
<feature type="compositionally biased region" description="Acidic residues" evidence="3">
    <location>
        <begin position="285"/>
        <end position="301"/>
    </location>
</feature>
<gene>
    <name evidence="5" type="ORF">ERUC_LOCUS29046</name>
</gene>
<feature type="coiled-coil region" evidence="2">
    <location>
        <begin position="410"/>
        <end position="437"/>
    </location>
</feature>
<feature type="compositionally biased region" description="Basic and acidic residues" evidence="3">
    <location>
        <begin position="302"/>
        <end position="312"/>
    </location>
</feature>
<dbReference type="EMBL" id="CAKOAT010356265">
    <property type="protein sequence ID" value="CAH8363290.1"/>
    <property type="molecule type" value="Genomic_DNA"/>
</dbReference>
<keyword evidence="2" id="KW-0175">Coiled coil</keyword>
<dbReference type="Pfam" id="PF08265">
    <property type="entry name" value="YL1_C"/>
    <property type="match status" value="1"/>
</dbReference>
<keyword evidence="6" id="KW-1185">Reference proteome</keyword>
<evidence type="ECO:0000256" key="2">
    <source>
        <dbReference type="SAM" id="Coils"/>
    </source>
</evidence>
<feature type="compositionally biased region" description="Basic and acidic residues" evidence="3">
    <location>
        <begin position="333"/>
        <end position="349"/>
    </location>
</feature>
<feature type="domain" description="Vps72/YL1 C-terminal" evidence="4">
    <location>
        <begin position="490"/>
        <end position="519"/>
    </location>
</feature>
<dbReference type="Proteomes" id="UP001642260">
    <property type="component" value="Unassembled WGS sequence"/>
</dbReference>
<dbReference type="PANTHER" id="PTHR13275">
    <property type="entry name" value="YL-1 PROTEIN TRANSCRIPTION FACTOR-LIKE 1"/>
    <property type="match status" value="1"/>
</dbReference>
<evidence type="ECO:0000256" key="3">
    <source>
        <dbReference type="SAM" id="MobiDB-lite"/>
    </source>
</evidence>
<evidence type="ECO:0000313" key="6">
    <source>
        <dbReference type="Proteomes" id="UP001642260"/>
    </source>
</evidence>
<comment type="similarity">
    <text evidence="1">Belongs to the VPS72/YL1 family.</text>
</comment>
<dbReference type="SMART" id="SM00993">
    <property type="entry name" value="YL1_C"/>
    <property type="match status" value="1"/>
</dbReference>
<evidence type="ECO:0000313" key="5">
    <source>
        <dbReference type="EMBL" id="CAH8363290.1"/>
    </source>
</evidence>
<accession>A0ABC8KZA8</accession>
<dbReference type="PANTHER" id="PTHR13275:SF4">
    <property type="entry name" value="VACUOLAR PROTEIN SORTING-ASSOCIATED PROTEIN 72 HOMOLOG"/>
    <property type="match status" value="1"/>
</dbReference>
<dbReference type="InterPro" id="IPR046757">
    <property type="entry name" value="YL1_N"/>
</dbReference>
<feature type="compositionally biased region" description="Basic residues" evidence="3">
    <location>
        <begin position="322"/>
        <end position="332"/>
    </location>
</feature>
<sequence length="589" mass="66743">MIARGIMLGADQPVILHMLDIHPAAEALNGVKMELVDAAFPLLKELFPQEFITCMLVANSLLLLKIAVADIIPFALTLILLRLMIQQPLSSSTQTRIATAFCFQKSSLGNETLHDNFVHAIETYPDNKYLGTRARPDGTVGEYTWMTYAETASPRQAIGSGLLHNGINHPINYNARDPNHLKEFNQRRNQCGESPARNVVDKSPKISFKVVNFAEAKKSRKSSMESDKEEQMVFLDRTSRATRGKRMNKLLDDEVEEDEQFWNQEALKEEEHDDNYEAEAEVADEFDSDFNDDEPEPEAGAENEKEERDVPKKRLIYPGKTAPKKNKKKKLVSKLEDAPEDEKKTVEELGDKEEEDEKETQEDMESEKVIRKSTRTSVIVRQAERDALRAAIQATTKPIIRKKVGEEKRMTQEEMLLEAAQTEIMNLRNLERVLAREEEVKKKAIVHKAVYKGPQVRYLSKDGCNYIEFCNGASFSSEISTKTVPYPEKAVCVITGLPAKYRDPKTGLAYATLDAFKAIRERFMDEHNGLRKKMEMGDLFDTLAAKGFSAKRKRTMVPKTSRSSSLRNSARFCNLETPEASEDSDSDSD</sequence>
<dbReference type="InterPro" id="IPR013272">
    <property type="entry name" value="Vps72/YL1_C"/>
</dbReference>
<evidence type="ECO:0000259" key="4">
    <source>
        <dbReference type="SMART" id="SM00993"/>
    </source>
</evidence>
<protein>
    <recommendedName>
        <fullName evidence="4">Vps72/YL1 C-terminal domain-containing protein</fullName>
    </recommendedName>
</protein>
<dbReference type="Pfam" id="PF05764">
    <property type="entry name" value="YL1"/>
    <property type="match status" value="1"/>
</dbReference>
<feature type="compositionally biased region" description="Polar residues" evidence="3">
    <location>
        <begin position="558"/>
        <end position="568"/>
    </location>
</feature>
<evidence type="ECO:0000256" key="1">
    <source>
        <dbReference type="ARBA" id="ARBA00006832"/>
    </source>
</evidence>